<evidence type="ECO:0000313" key="4">
    <source>
        <dbReference type="Proteomes" id="UP001597045"/>
    </source>
</evidence>
<feature type="non-terminal residue" evidence="3">
    <location>
        <position position="89"/>
    </location>
</feature>
<dbReference type="PANTHER" id="PTHR44154">
    <property type="entry name" value="QUINONE OXIDOREDUCTASE"/>
    <property type="match status" value="1"/>
</dbReference>
<proteinExistence type="predicted"/>
<dbReference type="Proteomes" id="UP001597045">
    <property type="component" value="Unassembled WGS sequence"/>
</dbReference>
<dbReference type="EMBL" id="JBHTIS010002240">
    <property type="protein sequence ID" value="MFD1049540.1"/>
    <property type="molecule type" value="Genomic_DNA"/>
</dbReference>
<reference evidence="4" key="1">
    <citation type="journal article" date="2019" name="Int. J. Syst. Evol. Microbiol.">
        <title>The Global Catalogue of Microorganisms (GCM) 10K type strain sequencing project: providing services to taxonomists for standard genome sequencing and annotation.</title>
        <authorList>
            <consortium name="The Broad Institute Genomics Platform"/>
            <consortium name="The Broad Institute Genome Sequencing Center for Infectious Disease"/>
            <person name="Wu L."/>
            <person name="Ma J."/>
        </authorList>
    </citation>
    <scope>NUCLEOTIDE SEQUENCE [LARGE SCALE GENOMIC DNA]</scope>
    <source>
        <strain evidence="4">JCM 31486</strain>
    </source>
</reference>
<evidence type="ECO:0000256" key="1">
    <source>
        <dbReference type="ARBA" id="ARBA00022857"/>
    </source>
</evidence>
<name>A0ABW3MKC6_9PSEU</name>
<accession>A0ABW3MKC6</accession>
<dbReference type="InterPro" id="IPR051603">
    <property type="entry name" value="Zinc-ADH_QOR/CCCR"/>
</dbReference>
<dbReference type="InterPro" id="IPR011032">
    <property type="entry name" value="GroES-like_sf"/>
</dbReference>
<protein>
    <submittedName>
        <fullName evidence="3">Alcohol dehydrogenase catalytic domain-containing protein</fullName>
    </submittedName>
</protein>
<sequence>MRAARIHEFGSPISLDDIPVPTPGPGEVLIRVAATSFNPTEMAVRAGVLPITLPFTLGWDVAGTVDGSPVVGMLSSGAAADYAVGAGLV</sequence>
<dbReference type="Gene3D" id="3.90.180.10">
    <property type="entry name" value="Medium-chain alcohol dehydrogenases, catalytic domain"/>
    <property type="match status" value="1"/>
</dbReference>
<dbReference type="InterPro" id="IPR013154">
    <property type="entry name" value="ADH-like_N"/>
</dbReference>
<evidence type="ECO:0000313" key="3">
    <source>
        <dbReference type="EMBL" id="MFD1049540.1"/>
    </source>
</evidence>
<organism evidence="3 4">
    <name type="scientific">Kibdelosporangium lantanae</name>
    <dbReference type="NCBI Taxonomy" id="1497396"/>
    <lineage>
        <taxon>Bacteria</taxon>
        <taxon>Bacillati</taxon>
        <taxon>Actinomycetota</taxon>
        <taxon>Actinomycetes</taxon>
        <taxon>Pseudonocardiales</taxon>
        <taxon>Pseudonocardiaceae</taxon>
        <taxon>Kibdelosporangium</taxon>
    </lineage>
</organism>
<keyword evidence="4" id="KW-1185">Reference proteome</keyword>
<gene>
    <name evidence="3" type="ORF">ACFQ1S_30425</name>
</gene>
<comment type="caution">
    <text evidence="3">The sequence shown here is derived from an EMBL/GenBank/DDBJ whole genome shotgun (WGS) entry which is preliminary data.</text>
</comment>
<feature type="domain" description="Alcohol dehydrogenase-like N-terminal" evidence="2">
    <location>
        <begin position="24"/>
        <end position="66"/>
    </location>
</feature>
<evidence type="ECO:0000259" key="2">
    <source>
        <dbReference type="Pfam" id="PF08240"/>
    </source>
</evidence>
<dbReference type="Pfam" id="PF08240">
    <property type="entry name" value="ADH_N"/>
    <property type="match status" value="1"/>
</dbReference>
<dbReference type="SUPFAM" id="SSF50129">
    <property type="entry name" value="GroES-like"/>
    <property type="match status" value="1"/>
</dbReference>
<dbReference type="PANTHER" id="PTHR44154:SF1">
    <property type="entry name" value="QUINONE OXIDOREDUCTASE"/>
    <property type="match status" value="1"/>
</dbReference>
<keyword evidence="1" id="KW-0521">NADP</keyword>